<protein>
    <recommendedName>
        <fullName evidence="3">MuF-like minor capsid protein</fullName>
    </recommendedName>
</protein>
<comment type="caution">
    <text evidence="1">The sequence shown here is derived from an EMBL/GenBank/DDBJ whole genome shotgun (WGS) entry which is preliminary data.</text>
</comment>
<evidence type="ECO:0000313" key="1">
    <source>
        <dbReference type="EMBL" id="GAA4762554.1"/>
    </source>
</evidence>
<accession>A0ABP8ZPK7</accession>
<name>A0ABP8ZPK7_9MICO</name>
<gene>
    <name evidence="1" type="ORF">GCM10023351_01240</name>
</gene>
<organism evidence="1 2">
    <name type="scientific">Microbacterium gilvum</name>
    <dbReference type="NCBI Taxonomy" id="1336204"/>
    <lineage>
        <taxon>Bacteria</taxon>
        <taxon>Bacillati</taxon>
        <taxon>Actinomycetota</taxon>
        <taxon>Actinomycetes</taxon>
        <taxon>Micrococcales</taxon>
        <taxon>Microbacteriaceae</taxon>
        <taxon>Microbacterium</taxon>
    </lineage>
</organism>
<dbReference type="RefSeq" id="WP_345434868.1">
    <property type="nucleotide sequence ID" value="NZ_BAABKO010000001.1"/>
</dbReference>
<dbReference type="Proteomes" id="UP001501645">
    <property type="component" value="Unassembled WGS sequence"/>
</dbReference>
<proteinExistence type="predicted"/>
<dbReference type="EMBL" id="BAABKO010000001">
    <property type="protein sequence ID" value="GAA4762554.1"/>
    <property type="molecule type" value="Genomic_DNA"/>
</dbReference>
<evidence type="ECO:0008006" key="3">
    <source>
        <dbReference type="Google" id="ProtNLM"/>
    </source>
</evidence>
<sequence>MLPRASAEQYRAQQKVSTTTAGAVSRLWKRMGDDFDESWERVGPQMLDVVGKGRRAAVAQALPYTGAVLAETGQRDDAVGVLDPAPFLSSAPDGRPVESLLGEAVVKSKTAVGQGLGVGEALAAAGRWLTMVTLTLLADTRREVYGADIVQRPTLAGYVRMLNPPSCARCIILAGRWYRWNTGFDRHPRCDCTHIPAAENIAGDFRTDPYATFKSMSREEQDRVFGRIPARAIRDGGDIYRVVNLQQRGLGTARSARLYGTPSRLTVDDIYRQAGTRTRAIQMLEREGYITGPQTPGGNLLGTGPSVAGFGALGRGGTRRRASNAVLDANARGERDLLNRATMTAAERRLYDAHYRLQFARQTGRIPRSIGANSADIYANPIVATPAAIAELERALAVQMSALRDSRTPDSVRRLARALGLI</sequence>
<evidence type="ECO:0000313" key="2">
    <source>
        <dbReference type="Proteomes" id="UP001501645"/>
    </source>
</evidence>
<reference evidence="2" key="1">
    <citation type="journal article" date="2019" name="Int. J. Syst. Evol. Microbiol.">
        <title>The Global Catalogue of Microorganisms (GCM) 10K type strain sequencing project: providing services to taxonomists for standard genome sequencing and annotation.</title>
        <authorList>
            <consortium name="The Broad Institute Genomics Platform"/>
            <consortium name="The Broad Institute Genome Sequencing Center for Infectious Disease"/>
            <person name="Wu L."/>
            <person name="Ma J."/>
        </authorList>
    </citation>
    <scope>NUCLEOTIDE SEQUENCE [LARGE SCALE GENOMIC DNA]</scope>
    <source>
        <strain evidence="2">JCM 18537</strain>
    </source>
</reference>
<keyword evidence="2" id="KW-1185">Reference proteome</keyword>